<dbReference type="Proteomes" id="UP000018093">
    <property type="component" value="Unassembled WGS sequence"/>
</dbReference>
<dbReference type="AlphaFoldDB" id="R7G824"/>
<keyword evidence="7 9" id="KW-1133">Transmembrane helix</keyword>
<keyword evidence="2" id="KW-0813">Transport</keyword>
<comment type="subcellular location">
    <subcellularLocation>
        <location evidence="1">Cell membrane</location>
        <topology evidence="1">Multi-pass membrane protein</topology>
    </subcellularLocation>
</comment>
<feature type="transmembrane region" description="Helical" evidence="9">
    <location>
        <begin position="148"/>
        <end position="170"/>
    </location>
</feature>
<evidence type="ECO:0000313" key="11">
    <source>
        <dbReference type="Proteomes" id="UP000018093"/>
    </source>
</evidence>
<reference evidence="10" key="1">
    <citation type="submission" date="2012-11" db="EMBL/GenBank/DDBJ databases">
        <title>Dependencies among metagenomic species, viruses, plasmids and units of genetic variation.</title>
        <authorList>
            <person name="Nielsen H.B."/>
            <person name="Almeida M."/>
            <person name="Juncker A.S."/>
            <person name="Rasmussen S."/>
            <person name="Li J."/>
            <person name="Sunagawa S."/>
            <person name="Plichta D."/>
            <person name="Gautier L."/>
            <person name="Le Chatelier E."/>
            <person name="Peletier E."/>
            <person name="Bonde I."/>
            <person name="Nielsen T."/>
            <person name="Manichanh C."/>
            <person name="Arumugam M."/>
            <person name="Batto J."/>
            <person name="Santos M.B.Q.D."/>
            <person name="Blom N."/>
            <person name="Borruel N."/>
            <person name="Burgdorf K.S."/>
            <person name="Boumezbeur F."/>
            <person name="Casellas F."/>
            <person name="Dore J."/>
            <person name="Guarner F."/>
            <person name="Hansen T."/>
            <person name="Hildebrand F."/>
            <person name="Kaas R.S."/>
            <person name="Kennedy S."/>
            <person name="Kristiansen K."/>
            <person name="Kultima J.R."/>
            <person name="Leonard P."/>
            <person name="Levenez F."/>
            <person name="Lund O."/>
            <person name="Moumen B."/>
            <person name="Le Paslier D."/>
            <person name="Pons N."/>
            <person name="Pedersen O."/>
            <person name="Prifti E."/>
            <person name="Qin J."/>
            <person name="Raes J."/>
            <person name="Tap J."/>
            <person name="Tims S."/>
            <person name="Ussery D.W."/>
            <person name="Yamada T."/>
            <person name="MetaHit consortium"/>
            <person name="Renault P."/>
            <person name="Sicheritz-Ponten T."/>
            <person name="Bork P."/>
            <person name="Wang J."/>
            <person name="Brunak S."/>
            <person name="Ehrlich S.D."/>
        </authorList>
    </citation>
    <scope>NUCLEOTIDE SEQUENCE [LARGE SCALE GENOMIC DNA]</scope>
</reference>
<evidence type="ECO:0000256" key="2">
    <source>
        <dbReference type="ARBA" id="ARBA00022448"/>
    </source>
</evidence>
<feature type="transmembrane region" description="Helical" evidence="9">
    <location>
        <begin position="89"/>
        <end position="108"/>
    </location>
</feature>
<evidence type="ECO:0000256" key="9">
    <source>
        <dbReference type="SAM" id="Phobius"/>
    </source>
</evidence>
<gene>
    <name evidence="10" type="ORF">BN631_00216</name>
</gene>
<keyword evidence="8 9" id="KW-0472">Membrane</keyword>
<dbReference type="InterPro" id="IPR004700">
    <property type="entry name" value="PTS_IIC_man"/>
</dbReference>
<dbReference type="RefSeq" id="WP_022419789.1">
    <property type="nucleotide sequence ID" value="NZ_FR898528.1"/>
</dbReference>
<evidence type="ECO:0000256" key="7">
    <source>
        <dbReference type="ARBA" id="ARBA00022989"/>
    </source>
</evidence>
<dbReference type="GO" id="GO:0016740">
    <property type="term" value="F:transferase activity"/>
    <property type="evidence" value="ECO:0007669"/>
    <property type="project" value="UniProtKB-KW"/>
</dbReference>
<dbReference type="EMBL" id="CBIN010000278">
    <property type="protein sequence ID" value="CDE23564.1"/>
    <property type="molecule type" value="Genomic_DNA"/>
</dbReference>
<comment type="caution">
    <text evidence="10">The sequence shown here is derived from an EMBL/GenBank/DDBJ whole genome shotgun (WGS) entry which is preliminary data.</text>
</comment>
<feature type="transmembrane region" description="Helical" evidence="9">
    <location>
        <begin position="49"/>
        <end position="69"/>
    </location>
</feature>
<keyword evidence="3" id="KW-1003">Cell membrane</keyword>
<evidence type="ECO:0000256" key="5">
    <source>
        <dbReference type="ARBA" id="ARBA00022683"/>
    </source>
</evidence>
<sequence length="248" mass="26344">MDITLALLCGSLYFIGTNRVGYTLSSVLGSPIFIGFCLGLYFNDVTNGLAIGASIQLVYLGVILTGGNLPTDAVLAATIALPVALKTGLDADAAVALAVPFGVLGVFLDQMRRTSNSIWVRMGDKYAANGDAKGLWRCAFLYPELATILLRFVPVFVLTLFGTDAIISLLDMLPDWVISGFSVAGGLLPAMGFAIILLTIGKPKLMPYFFIGFFAVQYIGINTMAAAIFGACISLLVVFNMSKKESVE</sequence>
<feature type="transmembrane region" description="Helical" evidence="9">
    <location>
        <begin position="20"/>
        <end position="42"/>
    </location>
</feature>
<feature type="transmembrane region" description="Helical" evidence="9">
    <location>
        <begin position="208"/>
        <end position="239"/>
    </location>
</feature>
<evidence type="ECO:0000256" key="3">
    <source>
        <dbReference type="ARBA" id="ARBA00022475"/>
    </source>
</evidence>
<feature type="transmembrane region" description="Helical" evidence="9">
    <location>
        <begin position="176"/>
        <end position="201"/>
    </location>
</feature>
<keyword evidence="4" id="KW-0762">Sugar transport</keyword>
<accession>R7G824</accession>
<evidence type="ECO:0000256" key="6">
    <source>
        <dbReference type="ARBA" id="ARBA00022692"/>
    </source>
</evidence>
<evidence type="ECO:0000256" key="1">
    <source>
        <dbReference type="ARBA" id="ARBA00004651"/>
    </source>
</evidence>
<dbReference type="GO" id="GO:0009401">
    <property type="term" value="P:phosphoenolpyruvate-dependent sugar phosphotransferase system"/>
    <property type="evidence" value="ECO:0007669"/>
    <property type="project" value="UniProtKB-KW"/>
</dbReference>
<evidence type="ECO:0000256" key="8">
    <source>
        <dbReference type="ARBA" id="ARBA00023136"/>
    </source>
</evidence>
<dbReference type="Pfam" id="PF03609">
    <property type="entry name" value="EII-Sor"/>
    <property type="match status" value="1"/>
</dbReference>
<organism evidence="10 11">
    <name type="scientific">Amedibacillus dolichus CAG:375</name>
    <dbReference type="NCBI Taxonomy" id="1263076"/>
    <lineage>
        <taxon>Bacteria</taxon>
        <taxon>Bacillati</taxon>
        <taxon>Bacillota</taxon>
        <taxon>Erysipelotrichia</taxon>
        <taxon>Erysipelotrichales</taxon>
        <taxon>Erysipelotrichaceae</taxon>
        <taxon>Amedibacillus</taxon>
    </lineage>
</organism>
<dbReference type="PROSITE" id="PS51106">
    <property type="entry name" value="PTS_EIIC_TYPE_4"/>
    <property type="match status" value="1"/>
</dbReference>
<keyword evidence="10" id="KW-0808">Transferase</keyword>
<keyword evidence="5" id="KW-0598">Phosphotransferase system</keyword>
<dbReference type="InterPro" id="IPR050303">
    <property type="entry name" value="GatZ_KbaZ_carbometab"/>
</dbReference>
<evidence type="ECO:0000256" key="4">
    <source>
        <dbReference type="ARBA" id="ARBA00022597"/>
    </source>
</evidence>
<name>R7G824_9FIRM</name>
<dbReference type="PANTHER" id="PTHR32502">
    <property type="entry name" value="N-ACETYLGALACTOSAMINE PERMEASE II COMPONENT-RELATED"/>
    <property type="match status" value="1"/>
</dbReference>
<evidence type="ECO:0000313" key="10">
    <source>
        <dbReference type="EMBL" id="CDE23564.1"/>
    </source>
</evidence>
<proteinExistence type="predicted"/>
<dbReference type="PANTHER" id="PTHR32502:SF8">
    <property type="entry name" value="N-ACETYLGALACTOSAMINE PERMEASE IIC COMPONENT 1"/>
    <property type="match status" value="1"/>
</dbReference>
<protein>
    <submittedName>
        <fullName evidence="10">Phosphotransferase system PTS sorbose-specific IIC subunit</fullName>
    </submittedName>
</protein>
<dbReference type="GO" id="GO:0005886">
    <property type="term" value="C:plasma membrane"/>
    <property type="evidence" value="ECO:0007669"/>
    <property type="project" value="UniProtKB-SubCell"/>
</dbReference>
<keyword evidence="6 9" id="KW-0812">Transmembrane</keyword>